<dbReference type="EnsemblPlants" id="QL11p046455:mrna">
    <property type="protein sequence ID" value="QL11p046455:mrna"/>
    <property type="gene ID" value="QL11p046455"/>
</dbReference>
<keyword evidence="2" id="KW-0812">Transmembrane</keyword>
<feature type="transmembrane region" description="Helical" evidence="2">
    <location>
        <begin position="21"/>
        <end position="43"/>
    </location>
</feature>
<evidence type="ECO:0000313" key="4">
    <source>
        <dbReference type="Proteomes" id="UP000594261"/>
    </source>
</evidence>
<reference evidence="3 4" key="1">
    <citation type="journal article" date="2016" name="G3 (Bethesda)">
        <title>First Draft Assembly and Annotation of the Genome of a California Endemic Oak Quercus lobata Nee (Fagaceae).</title>
        <authorList>
            <person name="Sork V.L."/>
            <person name="Fitz-Gibbon S.T."/>
            <person name="Puiu D."/>
            <person name="Crepeau M."/>
            <person name="Gugger P.F."/>
            <person name="Sherman R."/>
            <person name="Stevens K."/>
            <person name="Langley C.H."/>
            <person name="Pellegrini M."/>
            <person name="Salzberg S.L."/>
        </authorList>
    </citation>
    <scope>NUCLEOTIDE SEQUENCE [LARGE SCALE GENOMIC DNA]</scope>
    <source>
        <strain evidence="3 4">cv. SW786</strain>
    </source>
</reference>
<dbReference type="EMBL" id="LRBV02000011">
    <property type="status" value="NOT_ANNOTATED_CDS"/>
    <property type="molecule type" value="Genomic_DNA"/>
</dbReference>
<organism evidence="3 4">
    <name type="scientific">Quercus lobata</name>
    <name type="common">Valley oak</name>
    <dbReference type="NCBI Taxonomy" id="97700"/>
    <lineage>
        <taxon>Eukaryota</taxon>
        <taxon>Viridiplantae</taxon>
        <taxon>Streptophyta</taxon>
        <taxon>Embryophyta</taxon>
        <taxon>Tracheophyta</taxon>
        <taxon>Spermatophyta</taxon>
        <taxon>Magnoliopsida</taxon>
        <taxon>eudicotyledons</taxon>
        <taxon>Gunneridae</taxon>
        <taxon>Pentapetalae</taxon>
        <taxon>rosids</taxon>
        <taxon>fabids</taxon>
        <taxon>Fagales</taxon>
        <taxon>Fagaceae</taxon>
        <taxon>Quercus</taxon>
    </lineage>
</organism>
<feature type="region of interest" description="Disordered" evidence="1">
    <location>
        <begin position="98"/>
        <end position="124"/>
    </location>
</feature>
<keyword evidence="2" id="KW-1133">Transmembrane helix</keyword>
<sequence length="140" mass="15845">MDGEVAGAKVKMMIREDNTTSVHAITLRVTRSLITNVLLIWSIHYGLELATQTKEYIGCEWDFHVGILTMVLGYVLLFVKLHNLLAISAEQLLQQAEENGTPQDMHQELAGKWQQQEEENGTHQGSNLKADIYICFVCKE</sequence>
<protein>
    <submittedName>
        <fullName evidence="3">Uncharacterized protein</fullName>
    </submittedName>
</protein>
<dbReference type="AlphaFoldDB" id="A0A7N2MZS2"/>
<accession>A0A7N2MZS2</accession>
<evidence type="ECO:0000313" key="3">
    <source>
        <dbReference type="EnsemblPlants" id="QL11p046455:mrna"/>
    </source>
</evidence>
<dbReference type="InParanoid" id="A0A7N2MZS2"/>
<evidence type="ECO:0000256" key="2">
    <source>
        <dbReference type="SAM" id="Phobius"/>
    </source>
</evidence>
<evidence type="ECO:0000256" key="1">
    <source>
        <dbReference type="SAM" id="MobiDB-lite"/>
    </source>
</evidence>
<name>A0A7N2MZS2_QUELO</name>
<keyword evidence="2" id="KW-0472">Membrane</keyword>
<dbReference type="Proteomes" id="UP000594261">
    <property type="component" value="Chromosome 11"/>
</dbReference>
<proteinExistence type="predicted"/>
<reference evidence="3" key="2">
    <citation type="submission" date="2021-01" db="UniProtKB">
        <authorList>
            <consortium name="EnsemblPlants"/>
        </authorList>
    </citation>
    <scope>IDENTIFICATION</scope>
</reference>
<dbReference type="Gramene" id="QL11p046455:mrna">
    <property type="protein sequence ID" value="QL11p046455:mrna"/>
    <property type="gene ID" value="QL11p046455"/>
</dbReference>
<keyword evidence="4" id="KW-1185">Reference proteome</keyword>
<feature type="transmembrane region" description="Helical" evidence="2">
    <location>
        <begin position="63"/>
        <end position="81"/>
    </location>
</feature>